<feature type="compositionally biased region" description="Low complexity" evidence="1">
    <location>
        <begin position="62"/>
        <end position="75"/>
    </location>
</feature>
<proteinExistence type="predicted"/>
<feature type="compositionally biased region" description="Low complexity" evidence="1">
    <location>
        <begin position="224"/>
        <end position="244"/>
    </location>
</feature>
<feature type="region of interest" description="Disordered" evidence="1">
    <location>
        <begin position="49"/>
        <end position="157"/>
    </location>
</feature>
<evidence type="ECO:0000256" key="1">
    <source>
        <dbReference type="SAM" id="MobiDB-lite"/>
    </source>
</evidence>
<accession>A0AAT9H8I2</accession>
<reference evidence="2" key="2">
    <citation type="submission" date="2024-07" db="EMBL/GenBank/DDBJ databases">
        <title>Streptomyces haneummycinica sp. nov., a new antibiotic-producing actinobacterium isolated from marine sediment.</title>
        <authorList>
            <person name="Uemura M."/>
            <person name="Hamada M."/>
            <person name="Hirano S."/>
            <person name="Kobayashi K."/>
            <person name="Ohshiro T."/>
            <person name="Kobayashi T."/>
            <person name="Terahara T."/>
        </authorList>
    </citation>
    <scope>NUCLEOTIDE SEQUENCE</scope>
    <source>
        <strain evidence="2">KM77-8</strain>
    </source>
</reference>
<protein>
    <recommendedName>
        <fullName evidence="3">Serine/threonine protein kinase</fullName>
    </recommendedName>
</protein>
<organism evidence="2">
    <name type="scientific">Streptomyces haneummycinicus</name>
    <dbReference type="NCBI Taxonomy" id="3074435"/>
    <lineage>
        <taxon>Bacteria</taxon>
        <taxon>Bacillati</taxon>
        <taxon>Actinomycetota</taxon>
        <taxon>Actinomycetes</taxon>
        <taxon>Kitasatosporales</taxon>
        <taxon>Streptomycetaceae</taxon>
        <taxon>Streptomyces</taxon>
    </lineage>
</organism>
<feature type="region of interest" description="Disordered" evidence="1">
    <location>
        <begin position="179"/>
        <end position="244"/>
    </location>
</feature>
<evidence type="ECO:0008006" key="3">
    <source>
        <dbReference type="Google" id="ProtNLM"/>
    </source>
</evidence>
<feature type="compositionally biased region" description="Basic residues" evidence="1">
    <location>
        <begin position="209"/>
        <end position="223"/>
    </location>
</feature>
<name>A0AAT9H8I2_9ACTN</name>
<feature type="compositionally biased region" description="Pro residues" evidence="1">
    <location>
        <begin position="120"/>
        <end position="139"/>
    </location>
</feature>
<dbReference type="EMBL" id="AP035768">
    <property type="protein sequence ID" value="BFO13691.1"/>
    <property type="molecule type" value="Genomic_DNA"/>
</dbReference>
<reference evidence="2" key="1">
    <citation type="submission" date="2024-06" db="EMBL/GenBank/DDBJ databases">
        <authorList>
            <consortium name="consrtm"/>
            <person name="Uemura M."/>
            <person name="Terahara T."/>
        </authorList>
    </citation>
    <scope>NUCLEOTIDE SEQUENCE</scope>
    <source>
        <strain evidence="2">KM77-8</strain>
    </source>
</reference>
<dbReference type="AlphaFoldDB" id="A0AAT9H8I2"/>
<feature type="compositionally biased region" description="Low complexity" evidence="1">
    <location>
        <begin position="106"/>
        <end position="119"/>
    </location>
</feature>
<gene>
    <name evidence="2" type="ORF">SHKM778_00790</name>
</gene>
<feature type="compositionally biased region" description="Pro residues" evidence="1">
    <location>
        <begin position="95"/>
        <end position="105"/>
    </location>
</feature>
<evidence type="ECO:0000313" key="2">
    <source>
        <dbReference type="EMBL" id="BFO13691.1"/>
    </source>
</evidence>
<dbReference type="PRINTS" id="PR01217">
    <property type="entry name" value="PRICHEXTENSN"/>
</dbReference>
<sequence length="244" mass="24572">MQEEPPTASSINRSLPPAVDALITRALKKNPNERFPSSEAMRGECLRVAQSVQPAPPSIVPGAQAQSGAGVGAAVFPPVGQGAPAPTGPVQTPYQPVPTPNPYGTPSPAYGYPQQGGYPTPSPSPYAPQPGPSTPPPYDISPQTSGSGGSGGGRNKPVIIGSVAVSLLAVGGLIAALMLNDGGNEDPQGGGGASASASTGPGKVSVDRTRRRRSTRKSARSRTRPTTTPTRSGCRTSSSSTSAR</sequence>